<protein>
    <submittedName>
        <fullName evidence="2">Uncharacterized protein</fullName>
    </submittedName>
</protein>
<dbReference type="Proteomes" id="UP001160508">
    <property type="component" value="Segment"/>
</dbReference>
<keyword evidence="3" id="KW-1185">Reference proteome</keyword>
<keyword evidence="1" id="KW-0812">Transmembrane</keyword>
<accession>A0ABY5T2M7</accession>
<evidence type="ECO:0000313" key="2">
    <source>
        <dbReference type="EMBL" id="UVN06079.1"/>
    </source>
</evidence>
<reference evidence="2" key="1">
    <citation type="submission" date="2022-07" db="EMBL/GenBank/DDBJ databases">
        <authorList>
            <person name="Nishijima S."/>
        </authorList>
    </citation>
    <scope>NUCLEOTIDE SEQUENCE</scope>
    <source>
        <strain evidence="2">1827_77749</strain>
    </source>
</reference>
<keyword evidence="1" id="KW-1133">Transmembrane helix</keyword>
<evidence type="ECO:0000256" key="1">
    <source>
        <dbReference type="SAM" id="Phobius"/>
    </source>
</evidence>
<organism evidence="2 3">
    <name type="scientific">Bacteriophage sp</name>
    <dbReference type="NCBI Taxonomy" id="38018"/>
    <lineage>
        <taxon>Viruses</taxon>
    </lineage>
</organism>
<sequence length="201" mass="23376">MNEVESTLKIAQGISEFGFMTIVCSIFLILSASLMIVSFKWFKGIIEQIIKDFSAQLETLQQTANRNGEAMVDIAEGLMPETQLRIKNTSGVYFDLATEKVCRMIKKIREENHIIDKEATKAKIRKLLTNLYNDRNSRFDFYRYRGKKLSEYCNPEWIEWVAKVIEDELYNEAGANNGRAYTNVSAVYENIKLDFYHRLNQ</sequence>
<evidence type="ECO:0000313" key="3">
    <source>
        <dbReference type="Proteomes" id="UP001160508"/>
    </source>
</evidence>
<keyword evidence="1" id="KW-0472">Membrane</keyword>
<proteinExistence type="predicted"/>
<feature type="transmembrane region" description="Helical" evidence="1">
    <location>
        <begin position="17"/>
        <end position="42"/>
    </location>
</feature>
<dbReference type="EMBL" id="OP031061">
    <property type="protein sequence ID" value="UVN06079.1"/>
    <property type="molecule type" value="Genomic_DNA"/>
</dbReference>
<name>A0ABY5T2M7_9VIRU</name>